<dbReference type="AlphaFoldDB" id="A0A645BZJ7"/>
<gene>
    <name evidence="2" type="ORF">SDC9_115466</name>
</gene>
<protein>
    <submittedName>
        <fullName evidence="2">Uncharacterized protein</fullName>
    </submittedName>
</protein>
<feature type="region of interest" description="Disordered" evidence="1">
    <location>
        <begin position="145"/>
        <end position="197"/>
    </location>
</feature>
<reference evidence="2" key="1">
    <citation type="submission" date="2019-08" db="EMBL/GenBank/DDBJ databases">
        <authorList>
            <person name="Kucharzyk K."/>
            <person name="Murdoch R.W."/>
            <person name="Higgins S."/>
            <person name="Loffler F."/>
        </authorList>
    </citation>
    <scope>NUCLEOTIDE SEQUENCE</scope>
</reference>
<evidence type="ECO:0000313" key="2">
    <source>
        <dbReference type="EMBL" id="MPM68533.1"/>
    </source>
</evidence>
<evidence type="ECO:0000256" key="1">
    <source>
        <dbReference type="SAM" id="MobiDB-lite"/>
    </source>
</evidence>
<dbReference type="EMBL" id="VSSQ01022309">
    <property type="protein sequence ID" value="MPM68533.1"/>
    <property type="molecule type" value="Genomic_DNA"/>
</dbReference>
<feature type="compositionally biased region" description="Basic residues" evidence="1">
    <location>
        <begin position="145"/>
        <end position="154"/>
    </location>
</feature>
<comment type="caution">
    <text evidence="2">The sequence shown here is derived from an EMBL/GenBank/DDBJ whole genome shotgun (WGS) entry which is preliminary data.</text>
</comment>
<name>A0A645BZJ7_9ZZZZ</name>
<organism evidence="2">
    <name type="scientific">bioreactor metagenome</name>
    <dbReference type="NCBI Taxonomy" id="1076179"/>
    <lineage>
        <taxon>unclassified sequences</taxon>
        <taxon>metagenomes</taxon>
        <taxon>ecological metagenomes</taxon>
    </lineage>
</organism>
<sequence>MQYAVREQVVEARISPLDDQCRQGRQRAGGALDHVTHDLLKTVRDAIELVAQRGLDTHISADEIAVPAHADTDRAHAGGASHGYRAAATDGVHDLIPDDGAAGLEAGLPPREAADQGERARQHRGAQRAACLGGEVHQFRTLHRRTLSKNRRFRGTPGPGVRSTHTAATAPRRSRLAEPGSGSRCAGRPCRTKTERA</sequence>
<accession>A0A645BZJ7</accession>
<proteinExistence type="predicted"/>